<organism evidence="1 2">
    <name type="scientific">Hyella patelloides LEGE 07179</name>
    <dbReference type="NCBI Taxonomy" id="945734"/>
    <lineage>
        <taxon>Bacteria</taxon>
        <taxon>Bacillati</taxon>
        <taxon>Cyanobacteriota</taxon>
        <taxon>Cyanophyceae</taxon>
        <taxon>Pleurocapsales</taxon>
        <taxon>Hyellaceae</taxon>
        <taxon>Hyella</taxon>
    </lineage>
</organism>
<keyword evidence="2" id="KW-1185">Reference proteome</keyword>
<dbReference type="Proteomes" id="UP000320055">
    <property type="component" value="Unassembled WGS sequence"/>
</dbReference>
<sequence>MSEKALIKKLLSAWIDYIYLEDLSNASVDAVTPQGQNIWDKGVSLIGDNLVLSKSKFQELKEEYFDKKTQKKPQALKIALAFPQIYKVSKKQRQFRPLFTIDVSSIFLGRFRSRGWDLTEYDFQPVIPNLMELARLDEEEVENLVTKEGLKVFLETTLKHPFSTLQDFLELIELPFSSLPLTGLSERNKKK</sequence>
<accession>A0A563W2D5</accession>
<reference evidence="1 2" key="1">
    <citation type="submission" date="2019-01" db="EMBL/GenBank/DDBJ databases">
        <authorList>
            <person name="Brito A."/>
        </authorList>
    </citation>
    <scope>NUCLEOTIDE SEQUENCE [LARGE SCALE GENOMIC DNA]</scope>
    <source>
        <strain evidence="1">1</strain>
    </source>
</reference>
<dbReference type="RefSeq" id="WP_144876229.1">
    <property type="nucleotide sequence ID" value="NZ_LR214378.1"/>
</dbReference>
<dbReference type="AlphaFoldDB" id="A0A563W2D5"/>
<evidence type="ECO:0000313" key="2">
    <source>
        <dbReference type="Proteomes" id="UP000320055"/>
    </source>
</evidence>
<gene>
    <name evidence="1" type="ORF">H1P_6460001</name>
</gene>
<dbReference type="EMBL" id="CAACVJ010000608">
    <property type="protein sequence ID" value="VEP17805.1"/>
    <property type="molecule type" value="Genomic_DNA"/>
</dbReference>
<protein>
    <submittedName>
        <fullName evidence="1">Uncharacterized protein</fullName>
    </submittedName>
</protein>
<proteinExistence type="predicted"/>
<evidence type="ECO:0000313" key="1">
    <source>
        <dbReference type="EMBL" id="VEP17805.1"/>
    </source>
</evidence>
<name>A0A563W2D5_9CYAN</name>
<dbReference type="OrthoDB" id="9757917at2"/>